<comment type="caution">
    <text evidence="2">The sequence shown here is derived from an EMBL/GenBank/DDBJ whole genome shotgun (WGS) entry which is preliminary data.</text>
</comment>
<organism evidence="2 3">
    <name type="scientific">Eumeta variegata</name>
    <name type="common">Bagworm moth</name>
    <name type="synonym">Eumeta japonica</name>
    <dbReference type="NCBI Taxonomy" id="151549"/>
    <lineage>
        <taxon>Eukaryota</taxon>
        <taxon>Metazoa</taxon>
        <taxon>Ecdysozoa</taxon>
        <taxon>Arthropoda</taxon>
        <taxon>Hexapoda</taxon>
        <taxon>Insecta</taxon>
        <taxon>Pterygota</taxon>
        <taxon>Neoptera</taxon>
        <taxon>Endopterygota</taxon>
        <taxon>Lepidoptera</taxon>
        <taxon>Glossata</taxon>
        <taxon>Ditrysia</taxon>
        <taxon>Tineoidea</taxon>
        <taxon>Psychidae</taxon>
        <taxon>Oiketicinae</taxon>
        <taxon>Eumeta</taxon>
    </lineage>
</organism>
<reference evidence="2 3" key="1">
    <citation type="journal article" date="2019" name="Commun. Biol.">
        <title>The bagworm genome reveals a unique fibroin gene that provides high tensile strength.</title>
        <authorList>
            <person name="Kono N."/>
            <person name="Nakamura H."/>
            <person name="Ohtoshi R."/>
            <person name="Tomita M."/>
            <person name="Numata K."/>
            <person name="Arakawa K."/>
        </authorList>
    </citation>
    <scope>NUCLEOTIDE SEQUENCE [LARGE SCALE GENOMIC DNA]</scope>
</reference>
<feature type="compositionally biased region" description="Pro residues" evidence="1">
    <location>
        <begin position="19"/>
        <end position="31"/>
    </location>
</feature>
<evidence type="ECO:0000256" key="1">
    <source>
        <dbReference type="SAM" id="MobiDB-lite"/>
    </source>
</evidence>
<feature type="region of interest" description="Disordered" evidence="1">
    <location>
        <begin position="1"/>
        <end position="33"/>
    </location>
</feature>
<dbReference type="AlphaFoldDB" id="A0A4C1V5R4"/>
<evidence type="ECO:0000313" key="2">
    <source>
        <dbReference type="EMBL" id="GBP33949.1"/>
    </source>
</evidence>
<gene>
    <name evidence="2" type="ORF">EVAR_23296_1</name>
</gene>
<accession>A0A4C1V5R4</accession>
<proteinExistence type="predicted"/>
<keyword evidence="3" id="KW-1185">Reference proteome</keyword>
<dbReference type="OrthoDB" id="6819250at2759"/>
<sequence length="189" mass="21875">MHNINGHIKTGATRILPSPRRPAAPSPPPPAYSRAITSERQVIYQPVTRRRERSGLRAFIYEKKMKRMLLAFRFLRRIVVCDMDHFLLVIDTEPYPYYAQSKGGDLRVRRCSLKIHSSVPYWYGAASMDTEITRQGPSTSVELVQHIYGAWKDSRSPTGIFRDRTKVLGRVYHETMTRKLRRQAGRSTL</sequence>
<dbReference type="Proteomes" id="UP000299102">
    <property type="component" value="Unassembled WGS sequence"/>
</dbReference>
<evidence type="ECO:0000313" key="3">
    <source>
        <dbReference type="Proteomes" id="UP000299102"/>
    </source>
</evidence>
<protein>
    <submittedName>
        <fullName evidence="2">Uncharacterized protein</fullName>
    </submittedName>
</protein>
<name>A0A4C1V5R4_EUMVA</name>
<dbReference type="EMBL" id="BGZK01000281">
    <property type="protein sequence ID" value="GBP33949.1"/>
    <property type="molecule type" value="Genomic_DNA"/>
</dbReference>